<gene>
    <name evidence="1" type="ORF">A2160_01525</name>
</gene>
<dbReference type="AlphaFoldDB" id="A0A1F5E9A3"/>
<evidence type="ECO:0000313" key="2">
    <source>
        <dbReference type="Proteomes" id="UP000177006"/>
    </source>
</evidence>
<organism evidence="1 2">
    <name type="scientific">Candidatus Beckwithbacteria bacterium RBG_13_42_9</name>
    <dbReference type="NCBI Taxonomy" id="1797457"/>
    <lineage>
        <taxon>Bacteria</taxon>
        <taxon>Candidatus Beckwithiibacteriota</taxon>
    </lineage>
</organism>
<accession>A0A1F5E9A3</accession>
<evidence type="ECO:0000313" key="1">
    <source>
        <dbReference type="EMBL" id="OGD63890.1"/>
    </source>
</evidence>
<protein>
    <submittedName>
        <fullName evidence="1">Uncharacterized protein</fullName>
    </submittedName>
</protein>
<reference evidence="1 2" key="1">
    <citation type="journal article" date="2016" name="Nat. Commun.">
        <title>Thousands of microbial genomes shed light on interconnected biogeochemical processes in an aquifer system.</title>
        <authorList>
            <person name="Anantharaman K."/>
            <person name="Brown C.T."/>
            <person name="Hug L.A."/>
            <person name="Sharon I."/>
            <person name="Castelle C.J."/>
            <person name="Probst A.J."/>
            <person name="Thomas B.C."/>
            <person name="Singh A."/>
            <person name="Wilkins M.J."/>
            <person name="Karaoz U."/>
            <person name="Brodie E.L."/>
            <person name="Williams K.H."/>
            <person name="Hubbard S.S."/>
            <person name="Banfield J.F."/>
        </authorList>
    </citation>
    <scope>NUCLEOTIDE SEQUENCE [LARGE SCALE GENOMIC DNA]</scope>
</reference>
<proteinExistence type="predicted"/>
<dbReference type="Proteomes" id="UP000177006">
    <property type="component" value="Unassembled WGS sequence"/>
</dbReference>
<dbReference type="EMBL" id="MEZK01000003">
    <property type="protein sequence ID" value="OGD63890.1"/>
    <property type="molecule type" value="Genomic_DNA"/>
</dbReference>
<sequence length="105" mass="11140">MSDRCKAIIGTINTVPGTWGKEAIIIRTCTYPQGPCLCDLVGIGVINMGDVGLSSRKLAETIRDFSSSQAGITIEVKSTDADVPIGHFHGDCESITDALSLEDIK</sequence>
<comment type="caution">
    <text evidence="1">The sequence shown here is derived from an EMBL/GenBank/DDBJ whole genome shotgun (WGS) entry which is preliminary data.</text>
</comment>
<name>A0A1F5E9A3_9BACT</name>